<accession>A0A2H1WIQ7</accession>
<proteinExistence type="predicted"/>
<evidence type="ECO:0000313" key="1">
    <source>
        <dbReference type="EMBL" id="SOQ52960.1"/>
    </source>
</evidence>
<reference evidence="1" key="1">
    <citation type="submission" date="2016-07" db="EMBL/GenBank/DDBJ databases">
        <authorList>
            <person name="Bretaudeau A."/>
        </authorList>
    </citation>
    <scope>NUCLEOTIDE SEQUENCE</scope>
    <source>
        <strain evidence="1">Rice</strain>
        <tissue evidence="1">Whole body</tissue>
    </source>
</reference>
<organism evidence="1">
    <name type="scientific">Spodoptera frugiperda</name>
    <name type="common">Fall armyworm</name>
    <dbReference type="NCBI Taxonomy" id="7108"/>
    <lineage>
        <taxon>Eukaryota</taxon>
        <taxon>Metazoa</taxon>
        <taxon>Ecdysozoa</taxon>
        <taxon>Arthropoda</taxon>
        <taxon>Hexapoda</taxon>
        <taxon>Insecta</taxon>
        <taxon>Pterygota</taxon>
        <taxon>Neoptera</taxon>
        <taxon>Endopterygota</taxon>
        <taxon>Lepidoptera</taxon>
        <taxon>Glossata</taxon>
        <taxon>Ditrysia</taxon>
        <taxon>Noctuoidea</taxon>
        <taxon>Noctuidae</taxon>
        <taxon>Amphipyrinae</taxon>
        <taxon>Spodoptera</taxon>
    </lineage>
</organism>
<dbReference type="AlphaFoldDB" id="A0A2H1WIQ7"/>
<gene>
    <name evidence="1" type="ORF">SFRICE_022369</name>
</gene>
<dbReference type="EMBL" id="ODYU01008938">
    <property type="protein sequence ID" value="SOQ52960.1"/>
    <property type="molecule type" value="Genomic_DNA"/>
</dbReference>
<sequence>MALATVPKYGKLTKTNKHARIGQLSQSDTTALQNTDVKQRLRCVSEGPITLLPNLPNPQTSTRIYSSSFVIMALAIVPKYRKHVDL</sequence>
<protein>
    <submittedName>
        <fullName evidence="1">SFRICE_022369</fullName>
    </submittedName>
</protein>
<name>A0A2H1WIQ7_SPOFR</name>